<keyword evidence="3" id="KW-1185">Reference proteome</keyword>
<dbReference type="SUPFAM" id="SSF56349">
    <property type="entry name" value="DNA breaking-rejoining enzymes"/>
    <property type="match status" value="1"/>
</dbReference>
<dbReference type="Proteomes" id="UP000245252">
    <property type="component" value="Unassembled WGS sequence"/>
</dbReference>
<dbReference type="InterPro" id="IPR013762">
    <property type="entry name" value="Integrase-like_cat_sf"/>
</dbReference>
<proteinExistence type="predicted"/>
<dbReference type="EMBL" id="QFBC01000026">
    <property type="protein sequence ID" value="PWE52420.1"/>
    <property type="molecule type" value="Genomic_DNA"/>
</dbReference>
<keyword evidence="1" id="KW-0233">DNA recombination</keyword>
<dbReference type="GO" id="GO:0006310">
    <property type="term" value="P:DNA recombination"/>
    <property type="evidence" value="ECO:0007669"/>
    <property type="project" value="UniProtKB-KW"/>
</dbReference>
<protein>
    <submittedName>
        <fullName evidence="2">Uncharacterized protein</fullName>
    </submittedName>
</protein>
<evidence type="ECO:0000313" key="2">
    <source>
        <dbReference type="EMBL" id="PWE52420.1"/>
    </source>
</evidence>
<dbReference type="GO" id="GO:0015074">
    <property type="term" value="P:DNA integration"/>
    <property type="evidence" value="ECO:0007669"/>
    <property type="project" value="InterPro"/>
</dbReference>
<dbReference type="RefSeq" id="WP_109462149.1">
    <property type="nucleotide sequence ID" value="NZ_QFBC01000026.1"/>
</dbReference>
<dbReference type="AlphaFoldDB" id="A0A2U2DGJ8"/>
<evidence type="ECO:0000313" key="3">
    <source>
        <dbReference type="Proteomes" id="UP000245252"/>
    </source>
</evidence>
<gene>
    <name evidence="2" type="ORF">DEM27_31225</name>
</gene>
<organism evidence="2 3">
    <name type="scientific">Metarhizobium album</name>
    <dbReference type="NCBI Taxonomy" id="2182425"/>
    <lineage>
        <taxon>Bacteria</taxon>
        <taxon>Pseudomonadati</taxon>
        <taxon>Pseudomonadota</taxon>
        <taxon>Alphaproteobacteria</taxon>
        <taxon>Hyphomicrobiales</taxon>
        <taxon>Rhizobiaceae</taxon>
        <taxon>Metarhizobium</taxon>
    </lineage>
</organism>
<comment type="caution">
    <text evidence="2">The sequence shown here is derived from an EMBL/GenBank/DDBJ whole genome shotgun (WGS) entry which is preliminary data.</text>
</comment>
<name>A0A2U2DGJ8_9HYPH</name>
<sequence>MVKADKRIGPTIISEATSVPYKNRKFTERWRKVANLGGIPKTVWNMDARAGAITQAYNLGATETDVMKSAGHNNRQTSG</sequence>
<evidence type="ECO:0000256" key="1">
    <source>
        <dbReference type="ARBA" id="ARBA00023172"/>
    </source>
</evidence>
<dbReference type="OrthoDB" id="7800649at2"/>
<dbReference type="GO" id="GO:0003677">
    <property type="term" value="F:DNA binding"/>
    <property type="evidence" value="ECO:0007669"/>
    <property type="project" value="InterPro"/>
</dbReference>
<accession>A0A2U2DGJ8</accession>
<dbReference type="Gene3D" id="1.10.443.10">
    <property type="entry name" value="Intergrase catalytic core"/>
    <property type="match status" value="1"/>
</dbReference>
<reference evidence="2 3" key="1">
    <citation type="submission" date="2018-05" db="EMBL/GenBank/DDBJ databases">
        <title>The draft genome of strain NS-104.</title>
        <authorList>
            <person name="Hang P."/>
            <person name="Jiang J."/>
        </authorList>
    </citation>
    <scope>NUCLEOTIDE SEQUENCE [LARGE SCALE GENOMIC DNA]</scope>
    <source>
        <strain evidence="2 3">NS-104</strain>
    </source>
</reference>
<dbReference type="InterPro" id="IPR011010">
    <property type="entry name" value="DNA_brk_join_enz"/>
</dbReference>